<protein>
    <submittedName>
        <fullName evidence="12">DNA-binding response regulator</fullName>
    </submittedName>
</protein>
<sequence length="241" mass="27322">MNSAVLSLTAQKSVIPARILLIEDDREVSNSIAEILSKKGYHTVQSYNGREGLVTAINQQFHLILLDKMLPELDGLELLHRLRKYRDTPVVMLSACGAEQDRIDGFSSGADDYLPKPFNMTELLFRIEALLRRSMSSAKSETCMGQIKDGTICLDTKNKCLASSDGDIELTPIEYELLKTFLTHKDEVLSKPYLYQLILSKPFSRYDRSLDMHISNLRSKMAPLVETHKIKTIRGQGYCYQ</sequence>
<dbReference type="GO" id="GO:0032993">
    <property type="term" value="C:protein-DNA complex"/>
    <property type="evidence" value="ECO:0007669"/>
    <property type="project" value="TreeGrafter"/>
</dbReference>
<name>A0A7U8C273_NEPCE</name>
<dbReference type="EMBL" id="AAOW01000048">
    <property type="protein sequence ID" value="EAR59506.1"/>
    <property type="molecule type" value="Genomic_DNA"/>
</dbReference>
<dbReference type="InterPro" id="IPR016032">
    <property type="entry name" value="Sig_transdc_resp-reg_C-effctor"/>
</dbReference>
<dbReference type="CDD" id="cd00383">
    <property type="entry name" value="trans_reg_C"/>
    <property type="match status" value="1"/>
</dbReference>
<feature type="domain" description="OmpR/PhoB-type" evidence="11">
    <location>
        <begin position="139"/>
        <end position="241"/>
    </location>
</feature>
<gene>
    <name evidence="12" type="ORF">MED92_11999</name>
</gene>
<evidence type="ECO:0000256" key="6">
    <source>
        <dbReference type="ARBA" id="ARBA00023125"/>
    </source>
</evidence>
<evidence type="ECO:0000313" key="12">
    <source>
        <dbReference type="EMBL" id="EAR59506.1"/>
    </source>
</evidence>
<dbReference type="Gene3D" id="3.40.50.2300">
    <property type="match status" value="1"/>
</dbReference>
<feature type="domain" description="Response regulatory" evidence="10">
    <location>
        <begin position="18"/>
        <end position="131"/>
    </location>
</feature>
<dbReference type="Pfam" id="PF00486">
    <property type="entry name" value="Trans_reg_C"/>
    <property type="match status" value="1"/>
</dbReference>
<dbReference type="Gene3D" id="1.10.10.10">
    <property type="entry name" value="Winged helix-like DNA-binding domain superfamily/Winged helix DNA-binding domain"/>
    <property type="match status" value="1"/>
</dbReference>
<dbReference type="InterPro" id="IPR011006">
    <property type="entry name" value="CheY-like_superfamily"/>
</dbReference>
<keyword evidence="3 8" id="KW-0597">Phosphoprotein</keyword>
<evidence type="ECO:0000256" key="8">
    <source>
        <dbReference type="PROSITE-ProRule" id="PRU00169"/>
    </source>
</evidence>
<dbReference type="Proteomes" id="UP000002171">
    <property type="component" value="Unassembled WGS sequence"/>
</dbReference>
<proteinExistence type="predicted"/>
<evidence type="ECO:0000256" key="3">
    <source>
        <dbReference type="ARBA" id="ARBA00022553"/>
    </source>
</evidence>
<dbReference type="PANTHER" id="PTHR48111:SF39">
    <property type="entry name" value="TRANSCRIPTIONAL REGULATORY PROTEIN CPXR"/>
    <property type="match status" value="1"/>
</dbReference>
<reference evidence="12 13" key="1">
    <citation type="submission" date="2006-02" db="EMBL/GenBank/DDBJ databases">
        <authorList>
            <person name="Pinhassi J."/>
            <person name="Pedros-Alio C."/>
            <person name="Ferriera S."/>
            <person name="Johnson J."/>
            <person name="Kravitz S."/>
            <person name="Halpern A."/>
            <person name="Remington K."/>
            <person name="Beeson K."/>
            <person name="Tran B."/>
            <person name="Rogers Y.-H."/>
            <person name="Friedman R."/>
            <person name="Venter J.C."/>
        </authorList>
    </citation>
    <scope>NUCLEOTIDE SEQUENCE [LARGE SCALE GENOMIC DNA]</scope>
    <source>
        <strain evidence="12 13">MED92</strain>
    </source>
</reference>
<keyword evidence="6 9" id="KW-0238">DNA-binding</keyword>
<evidence type="ECO:0000256" key="5">
    <source>
        <dbReference type="ARBA" id="ARBA00023015"/>
    </source>
</evidence>
<dbReference type="GO" id="GO:0000976">
    <property type="term" value="F:transcription cis-regulatory region binding"/>
    <property type="evidence" value="ECO:0007669"/>
    <property type="project" value="TreeGrafter"/>
</dbReference>
<keyword evidence="5" id="KW-0805">Transcription regulation</keyword>
<dbReference type="PROSITE" id="PS51755">
    <property type="entry name" value="OMPR_PHOB"/>
    <property type="match status" value="1"/>
</dbReference>
<keyword evidence="13" id="KW-1185">Reference proteome</keyword>
<dbReference type="RefSeq" id="WP_007020064.1">
    <property type="nucleotide sequence ID" value="NZ_CH724125.1"/>
</dbReference>
<comment type="subcellular location">
    <subcellularLocation>
        <location evidence="1">Cytoplasm</location>
    </subcellularLocation>
</comment>
<dbReference type="GO" id="GO:0006355">
    <property type="term" value="P:regulation of DNA-templated transcription"/>
    <property type="evidence" value="ECO:0007669"/>
    <property type="project" value="InterPro"/>
</dbReference>
<evidence type="ECO:0000256" key="9">
    <source>
        <dbReference type="PROSITE-ProRule" id="PRU01091"/>
    </source>
</evidence>
<comment type="caution">
    <text evidence="12">The sequence shown here is derived from an EMBL/GenBank/DDBJ whole genome shotgun (WGS) entry which is preliminary data.</text>
</comment>
<feature type="DNA-binding region" description="OmpR/PhoB-type" evidence="9">
    <location>
        <begin position="139"/>
        <end position="241"/>
    </location>
</feature>
<dbReference type="PANTHER" id="PTHR48111">
    <property type="entry name" value="REGULATOR OF RPOS"/>
    <property type="match status" value="1"/>
</dbReference>
<dbReference type="OrthoDB" id="9802426at2"/>
<evidence type="ECO:0000256" key="7">
    <source>
        <dbReference type="ARBA" id="ARBA00023163"/>
    </source>
</evidence>
<dbReference type="PROSITE" id="PS50110">
    <property type="entry name" value="RESPONSE_REGULATORY"/>
    <property type="match status" value="1"/>
</dbReference>
<dbReference type="SMART" id="SM00448">
    <property type="entry name" value="REC"/>
    <property type="match status" value="1"/>
</dbReference>
<dbReference type="InterPro" id="IPR039420">
    <property type="entry name" value="WalR-like"/>
</dbReference>
<dbReference type="AlphaFoldDB" id="A0A7U8C273"/>
<dbReference type="SUPFAM" id="SSF52172">
    <property type="entry name" value="CheY-like"/>
    <property type="match status" value="1"/>
</dbReference>
<dbReference type="InterPro" id="IPR001867">
    <property type="entry name" value="OmpR/PhoB-type_DNA-bd"/>
</dbReference>
<keyword evidence="7" id="KW-0804">Transcription</keyword>
<dbReference type="SMART" id="SM00862">
    <property type="entry name" value="Trans_reg_C"/>
    <property type="match status" value="1"/>
</dbReference>
<evidence type="ECO:0000313" key="13">
    <source>
        <dbReference type="Proteomes" id="UP000002171"/>
    </source>
</evidence>
<evidence type="ECO:0000256" key="2">
    <source>
        <dbReference type="ARBA" id="ARBA00022490"/>
    </source>
</evidence>
<dbReference type="InterPro" id="IPR036388">
    <property type="entry name" value="WH-like_DNA-bd_sf"/>
</dbReference>
<evidence type="ECO:0000256" key="1">
    <source>
        <dbReference type="ARBA" id="ARBA00004496"/>
    </source>
</evidence>
<dbReference type="GO" id="GO:0000156">
    <property type="term" value="F:phosphorelay response regulator activity"/>
    <property type="evidence" value="ECO:0007669"/>
    <property type="project" value="TreeGrafter"/>
</dbReference>
<evidence type="ECO:0000259" key="11">
    <source>
        <dbReference type="PROSITE" id="PS51755"/>
    </source>
</evidence>
<evidence type="ECO:0000256" key="4">
    <source>
        <dbReference type="ARBA" id="ARBA00023012"/>
    </source>
</evidence>
<dbReference type="SUPFAM" id="SSF46894">
    <property type="entry name" value="C-terminal effector domain of the bipartite response regulators"/>
    <property type="match status" value="1"/>
</dbReference>
<organism evidence="12 13">
    <name type="scientific">Neptuniibacter caesariensis</name>
    <dbReference type="NCBI Taxonomy" id="207954"/>
    <lineage>
        <taxon>Bacteria</taxon>
        <taxon>Pseudomonadati</taxon>
        <taxon>Pseudomonadota</taxon>
        <taxon>Gammaproteobacteria</taxon>
        <taxon>Oceanospirillales</taxon>
        <taxon>Oceanospirillaceae</taxon>
        <taxon>Neptuniibacter</taxon>
    </lineage>
</organism>
<evidence type="ECO:0000259" key="10">
    <source>
        <dbReference type="PROSITE" id="PS50110"/>
    </source>
</evidence>
<accession>A0A7U8C273</accession>
<dbReference type="InterPro" id="IPR001789">
    <property type="entry name" value="Sig_transdc_resp-reg_receiver"/>
</dbReference>
<dbReference type="Gene3D" id="6.10.250.690">
    <property type="match status" value="1"/>
</dbReference>
<feature type="modified residue" description="4-aspartylphosphate" evidence="8">
    <location>
        <position position="67"/>
    </location>
</feature>
<keyword evidence="2" id="KW-0963">Cytoplasm</keyword>
<dbReference type="Pfam" id="PF00072">
    <property type="entry name" value="Response_reg"/>
    <property type="match status" value="1"/>
</dbReference>
<dbReference type="GO" id="GO:0005829">
    <property type="term" value="C:cytosol"/>
    <property type="evidence" value="ECO:0007669"/>
    <property type="project" value="TreeGrafter"/>
</dbReference>
<keyword evidence="4" id="KW-0902">Two-component regulatory system</keyword>